<dbReference type="InterPro" id="IPR050951">
    <property type="entry name" value="Retrovirus_Pol_polyprotein"/>
</dbReference>
<keyword evidence="5" id="KW-1185">Reference proteome</keyword>
<feature type="compositionally biased region" description="Basic residues" evidence="2">
    <location>
        <begin position="538"/>
        <end position="548"/>
    </location>
</feature>
<keyword evidence="1" id="KW-0511">Multifunctional enzyme</keyword>
<dbReference type="CDD" id="cd09274">
    <property type="entry name" value="RNase_HI_RT_Ty3"/>
    <property type="match status" value="1"/>
</dbReference>
<gene>
    <name evidence="4" type="ORF">CBR_g22404</name>
</gene>
<accession>A0A388JUX4</accession>
<feature type="compositionally biased region" description="Basic and acidic residues" evidence="2">
    <location>
        <begin position="497"/>
        <end position="537"/>
    </location>
</feature>
<feature type="compositionally biased region" description="Acidic residues" evidence="2">
    <location>
        <begin position="567"/>
        <end position="588"/>
    </location>
</feature>
<feature type="domain" description="Reverse transcriptase" evidence="3">
    <location>
        <begin position="1"/>
        <end position="51"/>
    </location>
</feature>
<feature type="compositionally biased region" description="Acidic residues" evidence="2">
    <location>
        <begin position="432"/>
        <end position="445"/>
    </location>
</feature>
<evidence type="ECO:0000256" key="1">
    <source>
        <dbReference type="ARBA" id="ARBA00023268"/>
    </source>
</evidence>
<dbReference type="Gramene" id="GBG61606">
    <property type="protein sequence ID" value="GBG61606"/>
    <property type="gene ID" value="CBR_g22404"/>
</dbReference>
<dbReference type="Proteomes" id="UP000265515">
    <property type="component" value="Unassembled WGS sequence"/>
</dbReference>
<feature type="compositionally biased region" description="Basic and acidic residues" evidence="2">
    <location>
        <begin position="611"/>
        <end position="651"/>
    </location>
</feature>
<dbReference type="InterPro" id="IPR043128">
    <property type="entry name" value="Rev_trsase/Diguanyl_cyclase"/>
</dbReference>
<name>A0A388JUX4_CHABU</name>
<dbReference type="Gene3D" id="3.30.70.270">
    <property type="match status" value="2"/>
</dbReference>
<feature type="compositionally biased region" description="Basic residues" evidence="2">
    <location>
        <begin position="478"/>
        <end position="496"/>
    </location>
</feature>
<dbReference type="FunFam" id="3.30.70.270:FF:000020">
    <property type="entry name" value="Transposon Tf2-6 polyprotein-like Protein"/>
    <property type="match status" value="1"/>
</dbReference>
<dbReference type="SUPFAM" id="SSF56672">
    <property type="entry name" value="DNA/RNA polymerases"/>
    <property type="match status" value="1"/>
</dbReference>
<dbReference type="PANTHER" id="PTHR37984:SF5">
    <property type="entry name" value="PROTEIN NYNRIN-LIKE"/>
    <property type="match status" value="1"/>
</dbReference>
<evidence type="ECO:0000256" key="2">
    <source>
        <dbReference type="SAM" id="MobiDB-lite"/>
    </source>
</evidence>
<feature type="compositionally biased region" description="Gly residues" evidence="2">
    <location>
        <begin position="660"/>
        <end position="690"/>
    </location>
</feature>
<evidence type="ECO:0000313" key="4">
    <source>
        <dbReference type="EMBL" id="GBG61606.1"/>
    </source>
</evidence>
<dbReference type="PROSITE" id="PS50878">
    <property type="entry name" value="RT_POL"/>
    <property type="match status" value="1"/>
</dbReference>
<sequence>MDDILVYSESFHGHAQHIEWTLGALSDVGFKIALEKSEFFLSEISFMGYMVTRGGLRPDSRKVAAVRDAPTPTSLTQVRAFLGLASYYRRFIKGFATIARPLTNLLRKDQPLSWNAEWERAFGALKEALATAPILIQPDQAKQFILITDWQPEAISAILAQQGNDGCEHVIEYASRTVPDERKNDSTLQGECYAVIWGIQHFHPYLYGHKFLLITDHEPLLALKRLTNYMGMIGHWVVQLQEYDFDIVHQKTERYGNADGLTLLHPPTKVATGEEITPLREPEPVSGPRFCLLEVASHWAEPADRSVEDEIPDDEVELLLIQGWRTDTEGYFLKILFGEVRDGHPSSITDELPVLLTQVLDDLPLEILSHYDERPGTATLARTLESHLLWSTCMELEEGSYYLPSIGAYLSVDVTDLSTWDPLIRRVPIGETSEEAEEEEEEETEEGGHLQYTEGEMTLEEEESGAESDDLDYQNRRTPGRKRPVRGRRSRRKKKVDRVEEEKREEHEDEREKERQEERGKKQGKQREKEKQQGESGRRRRRRGRSSRRTSESEAMARSLSRCLAEQECEGEEEEWEEREKEGEEEWEERGRSGSGAMAREEEREEGEEERGEKQEKQRKEDAHQDEQEEQQQREREKEREEEWEKERERGYGGIFVMLFGGGAGGGGAGGEAGGGVGEGGGEGGGGDWGWGSISQPLSPYSPSHFAHSKAAQFMHT</sequence>
<feature type="compositionally biased region" description="Acidic residues" evidence="2">
    <location>
        <begin position="457"/>
        <end position="472"/>
    </location>
</feature>
<comment type="caution">
    <text evidence="4">The sequence shown here is derived from an EMBL/GenBank/DDBJ whole genome shotgun (WGS) entry which is preliminary data.</text>
</comment>
<evidence type="ECO:0000259" key="3">
    <source>
        <dbReference type="PROSITE" id="PS50878"/>
    </source>
</evidence>
<evidence type="ECO:0000313" key="5">
    <source>
        <dbReference type="Proteomes" id="UP000265515"/>
    </source>
</evidence>
<proteinExistence type="predicted"/>
<feature type="region of interest" description="Disordered" evidence="2">
    <location>
        <begin position="428"/>
        <end position="696"/>
    </location>
</feature>
<organism evidence="4 5">
    <name type="scientific">Chara braunii</name>
    <name type="common">Braun's stonewort</name>
    <dbReference type="NCBI Taxonomy" id="69332"/>
    <lineage>
        <taxon>Eukaryota</taxon>
        <taxon>Viridiplantae</taxon>
        <taxon>Streptophyta</taxon>
        <taxon>Charophyceae</taxon>
        <taxon>Charales</taxon>
        <taxon>Characeae</taxon>
        <taxon>Chara</taxon>
    </lineage>
</organism>
<dbReference type="InterPro" id="IPR043502">
    <property type="entry name" value="DNA/RNA_pol_sf"/>
</dbReference>
<dbReference type="PANTHER" id="PTHR37984">
    <property type="entry name" value="PROTEIN CBG26694"/>
    <property type="match status" value="1"/>
</dbReference>
<dbReference type="EMBL" id="BFEA01000021">
    <property type="protein sequence ID" value="GBG61606.1"/>
    <property type="molecule type" value="Genomic_DNA"/>
</dbReference>
<protein>
    <recommendedName>
        <fullName evidence="3">Reverse transcriptase domain-containing protein</fullName>
    </recommendedName>
</protein>
<dbReference type="AlphaFoldDB" id="A0A388JUX4"/>
<dbReference type="InterPro" id="IPR041577">
    <property type="entry name" value="RT_RNaseH_2"/>
</dbReference>
<dbReference type="GO" id="GO:0003824">
    <property type="term" value="F:catalytic activity"/>
    <property type="evidence" value="ECO:0007669"/>
    <property type="project" value="UniProtKB-KW"/>
</dbReference>
<dbReference type="InterPro" id="IPR000477">
    <property type="entry name" value="RT_dom"/>
</dbReference>
<dbReference type="Pfam" id="PF17919">
    <property type="entry name" value="RT_RNaseH_2"/>
    <property type="match status" value="1"/>
</dbReference>
<reference evidence="4 5" key="1">
    <citation type="journal article" date="2018" name="Cell">
        <title>The Chara Genome: Secondary Complexity and Implications for Plant Terrestrialization.</title>
        <authorList>
            <person name="Nishiyama T."/>
            <person name="Sakayama H."/>
            <person name="Vries J.D."/>
            <person name="Buschmann H."/>
            <person name="Saint-Marcoux D."/>
            <person name="Ullrich K.K."/>
            <person name="Haas F.B."/>
            <person name="Vanderstraeten L."/>
            <person name="Becker D."/>
            <person name="Lang D."/>
            <person name="Vosolsobe S."/>
            <person name="Rombauts S."/>
            <person name="Wilhelmsson P.K.I."/>
            <person name="Janitza P."/>
            <person name="Kern R."/>
            <person name="Heyl A."/>
            <person name="Rumpler F."/>
            <person name="Villalobos L.I.A.C."/>
            <person name="Clay J.M."/>
            <person name="Skokan R."/>
            <person name="Toyoda A."/>
            <person name="Suzuki Y."/>
            <person name="Kagoshima H."/>
            <person name="Schijlen E."/>
            <person name="Tajeshwar N."/>
            <person name="Catarino B."/>
            <person name="Hetherington A.J."/>
            <person name="Saltykova A."/>
            <person name="Bonnot C."/>
            <person name="Breuninger H."/>
            <person name="Symeonidi A."/>
            <person name="Radhakrishnan G.V."/>
            <person name="Van Nieuwerburgh F."/>
            <person name="Deforce D."/>
            <person name="Chang C."/>
            <person name="Karol K.G."/>
            <person name="Hedrich R."/>
            <person name="Ulvskov P."/>
            <person name="Glockner G."/>
            <person name="Delwiche C.F."/>
            <person name="Petrasek J."/>
            <person name="Van de Peer Y."/>
            <person name="Friml J."/>
            <person name="Beilby M."/>
            <person name="Dolan L."/>
            <person name="Kohara Y."/>
            <person name="Sugano S."/>
            <person name="Fujiyama A."/>
            <person name="Delaux P.-M."/>
            <person name="Quint M."/>
            <person name="TheiBen G."/>
            <person name="Hagemann M."/>
            <person name="Harholt J."/>
            <person name="Dunand C."/>
            <person name="Zachgo S."/>
            <person name="Langdale J."/>
            <person name="Maumus F."/>
            <person name="Straeten D.V.D."/>
            <person name="Gould S.B."/>
            <person name="Rensing S.A."/>
        </authorList>
    </citation>
    <scope>NUCLEOTIDE SEQUENCE [LARGE SCALE GENOMIC DNA]</scope>
    <source>
        <strain evidence="4 5">S276</strain>
    </source>
</reference>